<dbReference type="AlphaFoldDB" id="A0AAD9L6A8"/>
<evidence type="ECO:0000256" key="2">
    <source>
        <dbReference type="ARBA" id="ARBA00007861"/>
    </source>
</evidence>
<sequence>MVRTFDFLAPSLHPNTLLDISIPEPGPSAIDPVVRHLPIKYGENKAVGGIKRMAQTPNGHIVVTDDAFRISTLSLDSSEQDKPAIPTIVSQEEVPHRAGDTWSGLVPVQSGTISALTSGLLTLRPYASSEPSSSRTVLSPLLALSSSGASATSFALAGKEVDVSLWDVEATFTGSTGDATGGASGSGGKRKKNELERGEIWRAKNMPNNSLALRPPNHHLCLTHLALLGPNHLASGTKSGTIRTYDTRQRKPVQEWKAAREGGVGSIAQGASEHEVYFSDRANLLGALDLRNGRLIHSYPNMSCTAHHLLPLPTDSSSSSNLTIGLATIASDAGLRIHSTLPPKREGDKGNVGSGHKAKVEAMVGGVGIGSFLWKGHGVIEEKVVKKAVADGEEDEEDDEGSSGDEEEMWEGMSEVEDSGSESDEEPAPKKKSKK</sequence>
<proteinExistence type="inferred from homology"/>
<comment type="caution">
    <text evidence="6">The sequence shown here is derived from an EMBL/GenBank/DDBJ whole genome shotgun (WGS) entry which is preliminary data.</text>
</comment>
<dbReference type="GO" id="GO:0042273">
    <property type="term" value="P:ribosomal large subunit biogenesis"/>
    <property type="evidence" value="ECO:0007669"/>
    <property type="project" value="InterPro"/>
</dbReference>
<comment type="function">
    <text evidence="1">Involved in the biogenesis of the 60S ribosomal subunit.</text>
</comment>
<dbReference type="InterPro" id="IPR037379">
    <property type="entry name" value="WDR74/Nsa1"/>
</dbReference>
<dbReference type="GO" id="GO:0005730">
    <property type="term" value="C:nucleolus"/>
    <property type="evidence" value="ECO:0007669"/>
    <property type="project" value="InterPro"/>
</dbReference>
<dbReference type="InterPro" id="IPR015943">
    <property type="entry name" value="WD40/YVTN_repeat-like_dom_sf"/>
</dbReference>
<dbReference type="Gene3D" id="2.130.10.10">
    <property type="entry name" value="YVTN repeat-like/Quinoprotein amine dehydrogenase"/>
    <property type="match status" value="1"/>
</dbReference>
<dbReference type="PANTHER" id="PTHR16038">
    <property type="entry name" value="NOP SEVEN ASSOCIATED PROTEIN 1"/>
    <property type="match status" value="1"/>
</dbReference>
<feature type="compositionally biased region" description="Acidic residues" evidence="5">
    <location>
        <begin position="391"/>
        <end position="426"/>
    </location>
</feature>
<dbReference type="GO" id="GO:0030687">
    <property type="term" value="C:preribosome, large subunit precursor"/>
    <property type="evidence" value="ECO:0007669"/>
    <property type="project" value="TreeGrafter"/>
</dbReference>
<feature type="region of interest" description="Disordered" evidence="5">
    <location>
        <begin position="174"/>
        <end position="194"/>
    </location>
</feature>
<dbReference type="PANTHER" id="PTHR16038:SF4">
    <property type="entry name" value="WD REPEAT-CONTAINING PROTEIN 74"/>
    <property type="match status" value="1"/>
</dbReference>
<gene>
    <name evidence="6" type="ORF">DB88DRAFT_487303</name>
</gene>
<name>A0AAD9L6A8_PAPLA</name>
<evidence type="ECO:0000256" key="5">
    <source>
        <dbReference type="SAM" id="MobiDB-lite"/>
    </source>
</evidence>
<evidence type="ECO:0000256" key="3">
    <source>
        <dbReference type="ARBA" id="ARBA00011187"/>
    </source>
</evidence>
<comment type="similarity">
    <text evidence="2">Belongs to the NSA1 family.</text>
</comment>
<reference evidence="6" key="1">
    <citation type="submission" date="2023-02" db="EMBL/GenBank/DDBJ databases">
        <title>Identification and recombinant expression of a fungal hydrolase from Papiliotrema laurentii that hydrolyzes apple cutin and clears colloidal polyester polyurethane.</title>
        <authorList>
            <consortium name="DOE Joint Genome Institute"/>
            <person name="Roman V.A."/>
            <person name="Bojanowski C."/>
            <person name="Crable B.R."/>
            <person name="Wagner D.N."/>
            <person name="Hung C.S."/>
            <person name="Nadeau L.J."/>
            <person name="Schratz L."/>
            <person name="Haridas S."/>
            <person name="Pangilinan J."/>
            <person name="Lipzen A."/>
            <person name="Na H."/>
            <person name="Yan M."/>
            <person name="Ng V."/>
            <person name="Grigoriev I.V."/>
            <person name="Spatafora J.W."/>
            <person name="Barlow D."/>
            <person name="Biffinger J."/>
            <person name="Kelley-Loughnane N."/>
            <person name="Varaljay V.A."/>
            <person name="Crookes-Goodson W.J."/>
        </authorList>
    </citation>
    <scope>NUCLEOTIDE SEQUENCE</scope>
    <source>
        <strain evidence="6">5307AH</strain>
    </source>
</reference>
<organism evidence="6 7">
    <name type="scientific">Papiliotrema laurentii</name>
    <name type="common">Cryptococcus laurentii</name>
    <dbReference type="NCBI Taxonomy" id="5418"/>
    <lineage>
        <taxon>Eukaryota</taxon>
        <taxon>Fungi</taxon>
        <taxon>Dikarya</taxon>
        <taxon>Basidiomycota</taxon>
        <taxon>Agaricomycotina</taxon>
        <taxon>Tremellomycetes</taxon>
        <taxon>Tremellales</taxon>
        <taxon>Rhynchogastremaceae</taxon>
        <taxon>Papiliotrema</taxon>
    </lineage>
</organism>
<dbReference type="SUPFAM" id="SSF50978">
    <property type="entry name" value="WD40 repeat-like"/>
    <property type="match status" value="1"/>
</dbReference>
<keyword evidence="7" id="KW-1185">Reference proteome</keyword>
<dbReference type="Proteomes" id="UP001182556">
    <property type="component" value="Unassembled WGS sequence"/>
</dbReference>
<dbReference type="EMBL" id="JAODAN010000004">
    <property type="protein sequence ID" value="KAK1924908.1"/>
    <property type="molecule type" value="Genomic_DNA"/>
</dbReference>
<evidence type="ECO:0000256" key="1">
    <source>
        <dbReference type="ARBA" id="ARBA00002889"/>
    </source>
</evidence>
<feature type="region of interest" description="Disordered" evidence="5">
    <location>
        <begin position="387"/>
        <end position="435"/>
    </location>
</feature>
<dbReference type="InterPro" id="IPR036322">
    <property type="entry name" value="WD40_repeat_dom_sf"/>
</dbReference>
<evidence type="ECO:0000313" key="7">
    <source>
        <dbReference type="Proteomes" id="UP001182556"/>
    </source>
</evidence>
<evidence type="ECO:0000313" key="6">
    <source>
        <dbReference type="EMBL" id="KAK1924908.1"/>
    </source>
</evidence>
<evidence type="ECO:0000256" key="4">
    <source>
        <dbReference type="ARBA" id="ARBA00014234"/>
    </source>
</evidence>
<protein>
    <recommendedName>
        <fullName evidence="4">Ribosome biogenesis protein NSA1</fullName>
    </recommendedName>
</protein>
<accession>A0AAD9L6A8</accession>
<comment type="subunit">
    <text evidence="3">Component of the pre-66S ribosomal particle.</text>
</comment>